<accession>A0A7W6JFU3</accession>
<evidence type="ECO:0000313" key="3">
    <source>
        <dbReference type="Proteomes" id="UP000529946"/>
    </source>
</evidence>
<reference evidence="2 3" key="1">
    <citation type="submission" date="2020-08" db="EMBL/GenBank/DDBJ databases">
        <title>Genomic Encyclopedia of Type Strains, Phase IV (KMG-IV): sequencing the most valuable type-strain genomes for metagenomic binning, comparative biology and taxonomic classification.</title>
        <authorList>
            <person name="Goeker M."/>
        </authorList>
    </citation>
    <scope>NUCLEOTIDE SEQUENCE [LARGE SCALE GENOMIC DNA]</scope>
    <source>
        <strain evidence="2 3">DSM 23960</strain>
    </source>
</reference>
<dbReference type="InterPro" id="IPR046171">
    <property type="entry name" value="DUF6173"/>
</dbReference>
<feature type="compositionally biased region" description="Pro residues" evidence="1">
    <location>
        <begin position="11"/>
        <end position="21"/>
    </location>
</feature>
<organism evidence="2 3">
    <name type="scientific">Brevundimonas lenta</name>
    <dbReference type="NCBI Taxonomy" id="424796"/>
    <lineage>
        <taxon>Bacteria</taxon>
        <taxon>Pseudomonadati</taxon>
        <taxon>Pseudomonadota</taxon>
        <taxon>Alphaproteobacteria</taxon>
        <taxon>Caulobacterales</taxon>
        <taxon>Caulobacteraceae</taxon>
        <taxon>Brevundimonas</taxon>
    </lineage>
</organism>
<feature type="region of interest" description="Disordered" evidence="1">
    <location>
        <begin position="1"/>
        <end position="29"/>
    </location>
</feature>
<dbReference type="AlphaFoldDB" id="A0A7W6JFU3"/>
<dbReference type="Proteomes" id="UP000529946">
    <property type="component" value="Unassembled WGS sequence"/>
</dbReference>
<evidence type="ECO:0000256" key="1">
    <source>
        <dbReference type="SAM" id="MobiDB-lite"/>
    </source>
</evidence>
<proteinExistence type="predicted"/>
<name>A0A7W6JFU3_9CAUL</name>
<gene>
    <name evidence="2" type="ORF">GGR12_002219</name>
</gene>
<dbReference type="RefSeq" id="WP_221212316.1">
    <property type="nucleotide sequence ID" value="NZ_BAAAER010000001.1"/>
</dbReference>
<sequence>MTDQKTAPDVAPKPAPEPAPDAPVVAPASMFSDCGEKPCPEPVLPTHTAQQAAALTDGVRMRENPAEWAFVRLSKLIEDYEKGLDKDEEVGARIVGLPGDGTMQIEDVGFWGPDFIMFLGKNSEGKPVRLIQHYAQINVLLDARRKPEERPARRIGFQLSEMVEKTNPK</sequence>
<dbReference type="EMBL" id="JACIDM010000002">
    <property type="protein sequence ID" value="MBB4083353.1"/>
    <property type="molecule type" value="Genomic_DNA"/>
</dbReference>
<protein>
    <submittedName>
        <fullName evidence="2">Uncharacterized protein</fullName>
    </submittedName>
</protein>
<evidence type="ECO:0000313" key="2">
    <source>
        <dbReference type="EMBL" id="MBB4083353.1"/>
    </source>
</evidence>
<dbReference type="Pfam" id="PF19670">
    <property type="entry name" value="DUF6173"/>
    <property type="match status" value="1"/>
</dbReference>
<comment type="caution">
    <text evidence="2">The sequence shown here is derived from an EMBL/GenBank/DDBJ whole genome shotgun (WGS) entry which is preliminary data.</text>
</comment>
<keyword evidence="3" id="KW-1185">Reference proteome</keyword>